<protein>
    <submittedName>
        <fullName evidence="2">DEAD/DEAH box helicase family protein</fullName>
    </submittedName>
</protein>
<keyword evidence="2" id="KW-0547">Nucleotide-binding</keyword>
<proteinExistence type="predicted"/>
<dbReference type="EMBL" id="CP055263">
    <property type="protein sequence ID" value="QNF29637.1"/>
    <property type="molecule type" value="Genomic_DNA"/>
</dbReference>
<dbReference type="RefSeq" id="WP_185653163.1">
    <property type="nucleotide sequence ID" value="NZ_CP055263.1"/>
</dbReference>
<dbReference type="InterPro" id="IPR027417">
    <property type="entry name" value="P-loop_NTPase"/>
</dbReference>
<dbReference type="SMART" id="SM00491">
    <property type="entry name" value="HELICc2"/>
    <property type="match status" value="1"/>
</dbReference>
<name>A0ABX6S6H7_9BACI</name>
<feature type="domain" description="Helicase ATP-binding" evidence="1">
    <location>
        <begin position="41"/>
        <end position="305"/>
    </location>
</feature>
<dbReference type="GO" id="GO:0004386">
    <property type="term" value="F:helicase activity"/>
    <property type="evidence" value="ECO:0007669"/>
    <property type="project" value="UniProtKB-KW"/>
</dbReference>
<dbReference type="Pfam" id="PF04851">
    <property type="entry name" value="ResIII"/>
    <property type="match status" value="1"/>
</dbReference>
<keyword evidence="3" id="KW-1185">Reference proteome</keyword>
<evidence type="ECO:0000313" key="2">
    <source>
        <dbReference type="EMBL" id="QNF29637.1"/>
    </source>
</evidence>
<keyword evidence="2" id="KW-0067">ATP-binding</keyword>
<evidence type="ECO:0000259" key="1">
    <source>
        <dbReference type="PROSITE" id="PS51192"/>
    </source>
</evidence>
<dbReference type="InterPro" id="IPR006935">
    <property type="entry name" value="Helicase/UvrB_N"/>
</dbReference>
<dbReference type="InterPro" id="IPR014001">
    <property type="entry name" value="Helicase_ATP-bd"/>
</dbReference>
<reference evidence="2 3" key="1">
    <citation type="submission" date="2020-06" db="EMBL/GenBank/DDBJ databases">
        <title>Metabacillus dokdonensis sp. nov., isolated from the rhizosphere of Elymus tsukushiensis, a plant native to the Dokdo Islands, Republic of Korea.</title>
        <authorList>
            <person name="Lee S.Y."/>
            <person name="Hwang Y.J."/>
            <person name="Son J.S."/>
            <person name="Ghim S.Y."/>
        </authorList>
    </citation>
    <scope>NUCLEOTIDE SEQUENCE [LARGE SCALE GENOMIC DNA]</scope>
    <source>
        <strain evidence="2 3">KUDC1714</strain>
    </source>
</reference>
<keyword evidence="2" id="KW-0347">Helicase</keyword>
<sequence length="857" mass="98705">MSFFIPDEESSNYTSTIDLFNKVVKLDRLSHQQGESLKEYEDERTNKTDFAIEMPAGHGKTLVGGLIGEYNRINKDWRVVYTCATRQLAAQTNKLLQSYGIESVLLTGKSSEFSSGDLGKYQRSDAICVTTYSHIFNIRPKFDDANLIIFDDAHATEYAIDDFWSIKINRINDENIFNSLIATLGDSIAPHIKDKIVHGTYDPLHDGIDIISFPQWHKKLNDIRSLLDSKTDDTPHYYSWSLLRTHLQSCQIFVSHSNIVLKPIIPPNKKHPAFINADERIYMSATLGDSGELERMIGVQDIHYIRKFPRTSNKVSGRRLILFPEDHFEGDELRTIIKETIEATPRSLVLTPSYHDLKKVKDELGELVPTSKLLDNSDIEDNLSNFTSSDNSILTLAGRYEGIDLRDDDCRLQIMHELPVAISFEEKFLQDRLNATELLKSKLVTRIVQGLGRCTRSNSDFAVVLFTGRYVGDYLFKDEFRKLLPAEIDAEVNFGFQQIDHIKDKKSWHDSLSNFLKQTEDWKRVETYLEKQINKLSKEKEEFTKTVASTKLYNSTKNEIDYLYYLWEEDYENAHKSADKVINEFARTPELKGYRAWWNYLIATVATLQNNSDKVNKFLLKSLNASNNKLWLDKREITLSDEENQTVFSDELEMQVERIASYLKSFGDRDNKFDNDWSKLKEGLNKKESNLFEPALKSLGTSLGFYSEKPEGHGVPDGIWNLSNKWLSIEAKTNIENIDGYIPLDDIRQTFVHKNWVRSNFSLPEYSDITLLMVCPKSKIQQESQYASEGIHLVNPNSFLEIADTLEFILREGLQILKYGDSSTLSAYLANKLIEYNLTMDKLIISLTQVKLYDLVR</sequence>
<keyword evidence="2" id="KW-0378">Hydrolase</keyword>
<dbReference type="Gene3D" id="3.40.50.300">
    <property type="entry name" value="P-loop containing nucleotide triphosphate hydrolases"/>
    <property type="match status" value="2"/>
</dbReference>
<dbReference type="Pfam" id="PF13307">
    <property type="entry name" value="Helicase_C_2"/>
    <property type="match status" value="1"/>
</dbReference>
<evidence type="ECO:0000313" key="3">
    <source>
        <dbReference type="Proteomes" id="UP000515490"/>
    </source>
</evidence>
<dbReference type="Proteomes" id="UP000515490">
    <property type="component" value="Chromosome"/>
</dbReference>
<gene>
    <name evidence="2" type="ORF">HUW50_20370</name>
</gene>
<dbReference type="SUPFAM" id="SSF52540">
    <property type="entry name" value="P-loop containing nucleoside triphosphate hydrolases"/>
    <property type="match status" value="2"/>
</dbReference>
<dbReference type="InterPro" id="IPR006555">
    <property type="entry name" value="ATP-dep_Helicase_C"/>
</dbReference>
<organism evidence="2 3">
    <name type="scientific">Metabacillus elymi</name>
    <dbReference type="NCBI Taxonomy" id="2745198"/>
    <lineage>
        <taxon>Bacteria</taxon>
        <taxon>Bacillati</taxon>
        <taxon>Bacillota</taxon>
        <taxon>Bacilli</taxon>
        <taxon>Bacillales</taxon>
        <taxon>Bacillaceae</taxon>
        <taxon>Metabacillus</taxon>
    </lineage>
</organism>
<accession>A0ABX6S6H7</accession>
<dbReference type="PROSITE" id="PS51192">
    <property type="entry name" value="HELICASE_ATP_BIND_1"/>
    <property type="match status" value="1"/>
</dbReference>